<evidence type="ECO:0000256" key="4">
    <source>
        <dbReference type="ARBA" id="ARBA00022723"/>
    </source>
</evidence>
<dbReference type="SFLD" id="SFLDG01067">
    <property type="entry name" value="SPASM/twitch_domain_containing"/>
    <property type="match status" value="1"/>
</dbReference>
<sequence>MQKALHTVEGQQLYDERPILVLWETTKACPLSCKHCRAEADLKPAPDELSTFESIKLMEELSSLNPPPALILSGGDPMMREDLFELIDRGTEMGIPIGIAPAGTEKVLERAEELSKVKSISISLDGISMHDKIRGKGNFELTLRILRKLVVNKGLQVNTLIARENVHEIPYVLDLLLNIGVRNWELFFLIKTGRGVEMNDLSPWECEDILLFLYEISSEINVRTVEAPFIRRIALQGALTRGDLYRELISVHMPRGEPRFKITDTRDGKGIIFVSHNGYVFPSGFLPVPLGNVRKEGLLRIYRENSLLKRIRRADFSGKCGICEFRDLCGGSRSRAYAYNGDPLSSDPACLYSPLH</sequence>
<dbReference type="OrthoDB" id="30736at2157"/>
<keyword evidence="9" id="KW-1185">Reference proteome</keyword>
<dbReference type="GO" id="GO:0051539">
    <property type="term" value="F:4 iron, 4 sulfur cluster binding"/>
    <property type="evidence" value="ECO:0007669"/>
    <property type="project" value="UniProtKB-KW"/>
</dbReference>
<dbReference type="InterPro" id="IPR017200">
    <property type="entry name" value="PqqE-like"/>
</dbReference>
<dbReference type="GO" id="GO:0003824">
    <property type="term" value="F:catalytic activity"/>
    <property type="evidence" value="ECO:0007669"/>
    <property type="project" value="InterPro"/>
</dbReference>
<keyword evidence="6" id="KW-0411">Iron-sulfur</keyword>
<dbReference type="InterPro" id="IPR007197">
    <property type="entry name" value="rSAM"/>
</dbReference>
<protein>
    <submittedName>
        <fullName evidence="8">TIGR04053 family radical SAM/SPASM domain-containing protein</fullName>
    </submittedName>
</protein>
<evidence type="ECO:0000313" key="8">
    <source>
        <dbReference type="EMBL" id="RSN74109.1"/>
    </source>
</evidence>
<organism evidence="8 9">
    <name type="scientific">Candidatus Methanodesulfokora washburnensis</name>
    <dbReference type="NCBI Taxonomy" id="2478471"/>
    <lineage>
        <taxon>Archaea</taxon>
        <taxon>Thermoproteota</taxon>
        <taxon>Candidatus Korarchaeia</taxon>
        <taxon>Candidatus Korarchaeia incertae sedis</taxon>
        <taxon>Candidatus Methanodesulfokora</taxon>
    </lineage>
</organism>
<dbReference type="Gene3D" id="3.20.20.70">
    <property type="entry name" value="Aldolase class I"/>
    <property type="match status" value="1"/>
</dbReference>
<comment type="caution">
    <text evidence="8">The sequence shown here is derived from an EMBL/GenBank/DDBJ whole genome shotgun (WGS) entry which is preliminary data.</text>
</comment>
<evidence type="ECO:0000256" key="5">
    <source>
        <dbReference type="ARBA" id="ARBA00023004"/>
    </source>
</evidence>
<dbReference type="RefSeq" id="WP_125671610.1">
    <property type="nucleotide sequence ID" value="NZ_RCOS01000100.1"/>
</dbReference>
<gene>
    <name evidence="8" type="ORF">D6D85_08710</name>
</gene>
<evidence type="ECO:0000313" key="9">
    <source>
        <dbReference type="Proteomes" id="UP000277582"/>
    </source>
</evidence>
<dbReference type="Proteomes" id="UP000277582">
    <property type="component" value="Unassembled WGS sequence"/>
</dbReference>
<dbReference type="GO" id="GO:0046872">
    <property type="term" value="F:metal ion binding"/>
    <property type="evidence" value="ECO:0007669"/>
    <property type="project" value="UniProtKB-KW"/>
</dbReference>
<proteinExistence type="predicted"/>
<dbReference type="InterPro" id="IPR050377">
    <property type="entry name" value="Radical_SAM_PqqE_MftC-like"/>
</dbReference>
<dbReference type="PIRSF" id="PIRSF037420">
    <property type="entry name" value="PQQ_syn_pqqE"/>
    <property type="match status" value="1"/>
</dbReference>
<keyword evidence="3" id="KW-0949">S-adenosyl-L-methionine</keyword>
<dbReference type="SFLD" id="SFLDS00029">
    <property type="entry name" value="Radical_SAM"/>
    <property type="match status" value="1"/>
</dbReference>
<evidence type="ECO:0000256" key="3">
    <source>
        <dbReference type="ARBA" id="ARBA00022691"/>
    </source>
</evidence>
<evidence type="ECO:0000256" key="2">
    <source>
        <dbReference type="ARBA" id="ARBA00022485"/>
    </source>
</evidence>
<evidence type="ECO:0000259" key="7">
    <source>
        <dbReference type="PROSITE" id="PS51918"/>
    </source>
</evidence>
<comment type="cofactor">
    <cofactor evidence="1">
        <name>[4Fe-4S] cluster</name>
        <dbReference type="ChEBI" id="CHEBI:49883"/>
    </cofactor>
</comment>
<dbReference type="Pfam" id="PF04055">
    <property type="entry name" value="Radical_SAM"/>
    <property type="match status" value="1"/>
</dbReference>
<evidence type="ECO:0000256" key="1">
    <source>
        <dbReference type="ARBA" id="ARBA00001966"/>
    </source>
</evidence>
<dbReference type="NCBIfam" id="TIGR04053">
    <property type="entry name" value="TIGR04053 family radical SAM/SPASM domain-containing protein"/>
    <property type="match status" value="1"/>
</dbReference>
<name>A0A429GJX2_9CREN</name>
<dbReference type="CDD" id="cd01335">
    <property type="entry name" value="Radical_SAM"/>
    <property type="match status" value="1"/>
</dbReference>
<dbReference type="InterPro" id="IPR058240">
    <property type="entry name" value="rSAM_sf"/>
</dbReference>
<dbReference type="SUPFAM" id="SSF102114">
    <property type="entry name" value="Radical SAM enzymes"/>
    <property type="match status" value="1"/>
</dbReference>
<dbReference type="PROSITE" id="PS51918">
    <property type="entry name" value="RADICAL_SAM"/>
    <property type="match status" value="1"/>
</dbReference>
<keyword evidence="2" id="KW-0004">4Fe-4S</keyword>
<dbReference type="PANTHER" id="PTHR11228">
    <property type="entry name" value="RADICAL SAM DOMAIN PROTEIN"/>
    <property type="match status" value="1"/>
</dbReference>
<accession>A0A429GJX2</accession>
<dbReference type="EMBL" id="RCOS01000100">
    <property type="protein sequence ID" value="RSN74109.1"/>
    <property type="molecule type" value="Genomic_DNA"/>
</dbReference>
<evidence type="ECO:0000256" key="6">
    <source>
        <dbReference type="ARBA" id="ARBA00023014"/>
    </source>
</evidence>
<reference evidence="8 9" key="1">
    <citation type="submission" date="2018-10" db="EMBL/GenBank/DDBJ databases">
        <title>Co-occurring genomic capacity for anaerobic methane metabolism and dissimilatory sulfite reduction discovered in the Korarchaeota.</title>
        <authorList>
            <person name="Mckay L.J."/>
            <person name="Dlakic M."/>
            <person name="Fields M.W."/>
            <person name="Delmont T.O."/>
            <person name="Eren A.M."/>
            <person name="Jay Z.J."/>
            <person name="Klingelsmith K.B."/>
            <person name="Rusch D.B."/>
            <person name="Inskeep W.P."/>
        </authorList>
    </citation>
    <scope>NUCLEOTIDE SEQUENCE [LARGE SCALE GENOMIC DNA]</scope>
    <source>
        <strain evidence="8 9">MDKW</strain>
    </source>
</reference>
<dbReference type="InterPro" id="IPR013785">
    <property type="entry name" value="Aldolase_TIM"/>
</dbReference>
<keyword evidence="4" id="KW-0479">Metal-binding</keyword>
<dbReference type="CDD" id="cd21123">
    <property type="entry name" value="SPASM_MftC-like"/>
    <property type="match status" value="1"/>
</dbReference>
<dbReference type="AlphaFoldDB" id="A0A429GJX2"/>
<keyword evidence="5" id="KW-0408">Iron</keyword>
<dbReference type="PANTHER" id="PTHR11228:SF34">
    <property type="entry name" value="TUNGSTEN-CONTAINING ALDEHYDE FERREDOXIN OXIDOREDUCTASE COFACTOR MODIFYING PROTEIN"/>
    <property type="match status" value="1"/>
</dbReference>
<feature type="domain" description="Radical SAM core" evidence="7">
    <location>
        <begin position="15"/>
        <end position="226"/>
    </location>
</feature>